<dbReference type="EC" id="2.5.1.97" evidence="2"/>
<dbReference type="GO" id="GO:0047444">
    <property type="term" value="F:N-acylneuraminate-9-phosphate synthase activity"/>
    <property type="evidence" value="ECO:0007669"/>
    <property type="project" value="TreeGrafter"/>
</dbReference>
<name>A0AAE2ZZ29_9FIRM</name>
<dbReference type="InterPro" id="IPR013132">
    <property type="entry name" value="PseI/NeuA/B-like_N"/>
</dbReference>
<dbReference type="InterPro" id="IPR006190">
    <property type="entry name" value="SAF_AFP_Neu5Ac"/>
</dbReference>
<dbReference type="SMART" id="SM00858">
    <property type="entry name" value="SAF"/>
    <property type="match status" value="1"/>
</dbReference>
<protein>
    <submittedName>
        <fullName evidence="2">Pseudaminic acid synthase</fullName>
        <ecNumber evidence="2">2.5.1.97</ecNumber>
    </submittedName>
</protein>
<dbReference type="SUPFAM" id="SSF51269">
    <property type="entry name" value="AFP III-like domain"/>
    <property type="match status" value="1"/>
</dbReference>
<dbReference type="Pfam" id="PF03102">
    <property type="entry name" value="NeuB"/>
    <property type="match status" value="1"/>
</dbReference>
<keyword evidence="2" id="KW-0808">Transferase</keyword>
<dbReference type="InterPro" id="IPR013785">
    <property type="entry name" value="Aldolase_TIM"/>
</dbReference>
<dbReference type="AlphaFoldDB" id="A0AAE2ZZ29"/>
<sequence length="357" mass="40025">MNKEIMIGNHKISEDSPTFVIAEMSANHLMDFDRAVAIMQAAKDAGADAIKIQTYTPDTITLDCDDPCFQITQGTIWDGTTLHKLYETAYTPWEWQPKLKKIAEEMGLVFFSSPFDLTSIDFLEEMEVPVYKVASFEINDIPFIRKIARTGKPIIMSTGIAYLADIELALRTCKEEGNENVILLKCTSAYPAPYEDINLKTIPSMKEVFDCVVGLSDHTMGCAVAGAGVALGAKVVEKHLTLRRADGGADAAFSMEPEEFKEMVDHIRMIEKAVGKVTYDLTPKQKKSREHSRSLFVAQDMKAGDVFTPENLRSVRPSCGLHTRYYEELLGKRITRDARLGTPMDWSLVDFTEKEQQ</sequence>
<dbReference type="NCBIfam" id="TIGR03586">
    <property type="entry name" value="PseI"/>
    <property type="match status" value="1"/>
</dbReference>
<organism evidence="2 3">
    <name type="scientific">Waltera acetigignens</name>
    <dbReference type="NCBI Taxonomy" id="2981769"/>
    <lineage>
        <taxon>Bacteria</taxon>
        <taxon>Bacillati</taxon>
        <taxon>Bacillota</taxon>
        <taxon>Clostridia</taxon>
        <taxon>Lachnospirales</taxon>
        <taxon>Lachnospiraceae</taxon>
        <taxon>Waltera</taxon>
    </lineage>
</organism>
<dbReference type="Pfam" id="PF08666">
    <property type="entry name" value="SAF"/>
    <property type="match status" value="1"/>
</dbReference>
<dbReference type="InterPro" id="IPR057736">
    <property type="entry name" value="SAF_PseI/NeuA/NeuB"/>
</dbReference>
<evidence type="ECO:0000313" key="3">
    <source>
        <dbReference type="Proteomes" id="UP001197795"/>
    </source>
</evidence>
<dbReference type="SUPFAM" id="SSF51569">
    <property type="entry name" value="Aldolase"/>
    <property type="match status" value="1"/>
</dbReference>
<reference evidence="2 3" key="1">
    <citation type="submission" date="2021-10" db="EMBL/GenBank/DDBJ databases">
        <title>Anaerobic single-cell dispensing facilitates the cultivation of human gut bacteria.</title>
        <authorList>
            <person name="Afrizal A."/>
        </authorList>
    </citation>
    <scope>NUCLEOTIDE SEQUENCE [LARGE SCALE GENOMIC DNA]</scope>
    <source>
        <strain evidence="2 3">CLA-AA-H273</strain>
    </source>
</reference>
<keyword evidence="3" id="KW-1185">Reference proteome</keyword>
<dbReference type="RefSeq" id="WP_022312221.1">
    <property type="nucleotide sequence ID" value="NZ_JAJEPV010000002.1"/>
</dbReference>
<dbReference type="InterPro" id="IPR036732">
    <property type="entry name" value="AFP_Neu5c_C_sf"/>
</dbReference>
<dbReference type="Proteomes" id="UP001197795">
    <property type="component" value="Unassembled WGS sequence"/>
</dbReference>
<dbReference type="Gene3D" id="3.20.20.70">
    <property type="entry name" value="Aldolase class I"/>
    <property type="match status" value="1"/>
</dbReference>
<dbReference type="CDD" id="cd11615">
    <property type="entry name" value="SAF_NeuB_like"/>
    <property type="match status" value="1"/>
</dbReference>
<dbReference type="PROSITE" id="PS50844">
    <property type="entry name" value="AFP_LIKE"/>
    <property type="match status" value="1"/>
</dbReference>
<dbReference type="PANTHER" id="PTHR42966:SF2">
    <property type="entry name" value="PSEUDAMINIC ACID SYNTHASE"/>
    <property type="match status" value="1"/>
</dbReference>
<dbReference type="EMBL" id="JAJEPV010000002">
    <property type="protein sequence ID" value="MCC2118209.1"/>
    <property type="molecule type" value="Genomic_DNA"/>
</dbReference>
<feature type="domain" description="AFP-like" evidence="1">
    <location>
        <begin position="294"/>
        <end position="352"/>
    </location>
</feature>
<comment type="caution">
    <text evidence="2">The sequence shown here is derived from an EMBL/GenBank/DDBJ whole genome shotgun (WGS) entry which is preliminary data.</text>
</comment>
<dbReference type="GO" id="GO:0016051">
    <property type="term" value="P:carbohydrate biosynthetic process"/>
    <property type="evidence" value="ECO:0007669"/>
    <property type="project" value="InterPro"/>
</dbReference>
<evidence type="ECO:0000313" key="2">
    <source>
        <dbReference type="EMBL" id="MCC2118209.1"/>
    </source>
</evidence>
<dbReference type="InterPro" id="IPR051690">
    <property type="entry name" value="PseI-like"/>
</dbReference>
<proteinExistence type="predicted"/>
<dbReference type="Gene3D" id="3.90.1210.10">
    <property type="entry name" value="Antifreeze-like/N-acetylneuraminic acid synthase C-terminal domain"/>
    <property type="match status" value="1"/>
</dbReference>
<accession>A0AAE2ZZ29</accession>
<dbReference type="InterPro" id="IPR020030">
    <property type="entry name" value="Pseudaminic_synth_PseI"/>
</dbReference>
<dbReference type="PANTHER" id="PTHR42966">
    <property type="entry name" value="N-ACETYLNEURAMINATE SYNTHASE"/>
    <property type="match status" value="1"/>
</dbReference>
<gene>
    <name evidence="2" type="primary">pseI</name>
    <name evidence="2" type="ORF">LKD75_01150</name>
</gene>
<evidence type="ECO:0000259" key="1">
    <source>
        <dbReference type="PROSITE" id="PS50844"/>
    </source>
</evidence>
<dbReference type="InterPro" id="IPR013974">
    <property type="entry name" value="SAF"/>
</dbReference>